<keyword evidence="3" id="KW-1185">Reference proteome</keyword>
<reference evidence="2" key="1">
    <citation type="submission" date="2021-01" db="EMBL/GenBank/DDBJ databases">
        <title>Paracoccus amoyensis sp. nov., isolated from the surface seawater along the coast of Xiamen Island, China.</title>
        <authorList>
            <person name="Lyu L."/>
        </authorList>
    </citation>
    <scope>NUCLEOTIDE SEQUENCE</scope>
    <source>
        <strain evidence="2">MJ17</strain>
    </source>
</reference>
<keyword evidence="1" id="KW-0472">Membrane</keyword>
<organism evidence="2 3">
    <name type="scientific">Paracoccus caeni</name>
    <dbReference type="NCBI Taxonomy" id="657651"/>
    <lineage>
        <taxon>Bacteria</taxon>
        <taxon>Pseudomonadati</taxon>
        <taxon>Pseudomonadota</taxon>
        <taxon>Alphaproteobacteria</taxon>
        <taxon>Rhodobacterales</taxon>
        <taxon>Paracoccaceae</taxon>
        <taxon>Paracoccus</taxon>
    </lineage>
</organism>
<dbReference type="AlphaFoldDB" id="A0A934SL42"/>
<dbReference type="InterPro" id="IPR014582">
    <property type="entry name" value="UCP033535_lipo"/>
</dbReference>
<dbReference type="RefSeq" id="WP_200687540.1">
    <property type="nucleotide sequence ID" value="NZ_JAEPRQ010000005.1"/>
</dbReference>
<evidence type="ECO:0000313" key="3">
    <source>
        <dbReference type="Proteomes" id="UP000640485"/>
    </source>
</evidence>
<evidence type="ECO:0000256" key="1">
    <source>
        <dbReference type="SAM" id="Phobius"/>
    </source>
</evidence>
<name>A0A934SL42_9RHOB</name>
<sequence length="224" mass="23718">MTDHTAPNQPRAAAPKALRPSRRGIYITVATAALVLAGIAFDTTVVHIGSDADVRQQAFSPDTYGTEQFPRIQTFVTEKAVDAQTLAEAITADKDAAVTEYGTAASTGAIIPIRVSGIAGEARSGVYPLTVEGVPEDITIRVQTGPAINGTELRDVPGDIAFGQFKNQIEYQDAGSGINRAMKAAILDPIDTATLQGKTVEVVGAFRLINPKNWMITPVEVNVQ</sequence>
<dbReference type="EMBL" id="JAEPRQ010000005">
    <property type="protein sequence ID" value="MBK4217084.1"/>
    <property type="molecule type" value="Genomic_DNA"/>
</dbReference>
<keyword evidence="1" id="KW-1133">Transmembrane helix</keyword>
<gene>
    <name evidence="2" type="ORF">JJJ17_14220</name>
</gene>
<dbReference type="Proteomes" id="UP000640485">
    <property type="component" value="Unassembled WGS sequence"/>
</dbReference>
<evidence type="ECO:0000313" key="2">
    <source>
        <dbReference type="EMBL" id="MBK4217084.1"/>
    </source>
</evidence>
<accession>A0A934SL42</accession>
<dbReference type="PIRSF" id="PIRSF033535">
    <property type="entry name" value="UCP033535_plp"/>
    <property type="match status" value="1"/>
</dbReference>
<keyword evidence="1" id="KW-0812">Transmembrane</keyword>
<dbReference type="SUPFAM" id="SSF141318">
    <property type="entry name" value="TM0957-like"/>
    <property type="match status" value="1"/>
</dbReference>
<comment type="caution">
    <text evidence="2">The sequence shown here is derived from an EMBL/GenBank/DDBJ whole genome shotgun (WGS) entry which is preliminary data.</text>
</comment>
<protein>
    <submittedName>
        <fullName evidence="2">DUF2291 domain-containing protein</fullName>
    </submittedName>
</protein>
<dbReference type="InterPro" id="IPR036215">
    <property type="entry name" value="TM0957-like_sf"/>
</dbReference>
<feature type="transmembrane region" description="Helical" evidence="1">
    <location>
        <begin position="24"/>
        <end position="41"/>
    </location>
</feature>
<proteinExistence type="predicted"/>
<dbReference type="Pfam" id="PF10054">
    <property type="entry name" value="DUF2291"/>
    <property type="match status" value="1"/>
</dbReference>